<keyword evidence="3" id="KW-1185">Reference proteome</keyword>
<accession>A0A5P1ELQ2</accession>
<sequence>MDNPVHNASSSSSPNPRALGTPKTPKDDDEEDEEEEGEEVCRREQSSNDKVGDSGNVRSRTWNLELWGWRFGGGA</sequence>
<dbReference type="Proteomes" id="UP000243459">
    <property type="component" value="Chromosome 6"/>
</dbReference>
<gene>
    <name evidence="2" type="ORF">A4U43_C06F12640</name>
</gene>
<reference evidence="3" key="1">
    <citation type="journal article" date="2017" name="Nat. Commun.">
        <title>The asparagus genome sheds light on the origin and evolution of a young Y chromosome.</title>
        <authorList>
            <person name="Harkess A."/>
            <person name="Zhou J."/>
            <person name="Xu C."/>
            <person name="Bowers J.E."/>
            <person name="Van der Hulst R."/>
            <person name="Ayyampalayam S."/>
            <person name="Mercati F."/>
            <person name="Riccardi P."/>
            <person name="McKain M.R."/>
            <person name="Kakrana A."/>
            <person name="Tang H."/>
            <person name="Ray J."/>
            <person name="Groenendijk J."/>
            <person name="Arikit S."/>
            <person name="Mathioni S.M."/>
            <person name="Nakano M."/>
            <person name="Shan H."/>
            <person name="Telgmann-Rauber A."/>
            <person name="Kanno A."/>
            <person name="Yue Z."/>
            <person name="Chen H."/>
            <person name="Li W."/>
            <person name="Chen Y."/>
            <person name="Xu X."/>
            <person name="Zhang Y."/>
            <person name="Luo S."/>
            <person name="Chen H."/>
            <person name="Gao J."/>
            <person name="Mao Z."/>
            <person name="Pires J.C."/>
            <person name="Luo M."/>
            <person name="Kudrna D."/>
            <person name="Wing R.A."/>
            <person name="Meyers B.C."/>
            <person name="Yi K."/>
            <person name="Kong H."/>
            <person name="Lavrijsen P."/>
            <person name="Sunseri F."/>
            <person name="Falavigna A."/>
            <person name="Ye Y."/>
            <person name="Leebens-Mack J.H."/>
            <person name="Chen G."/>
        </authorList>
    </citation>
    <scope>NUCLEOTIDE SEQUENCE [LARGE SCALE GENOMIC DNA]</scope>
    <source>
        <strain evidence="3">cv. DH0086</strain>
    </source>
</reference>
<dbReference type="Gramene" id="ONK66846">
    <property type="protein sequence ID" value="ONK66846"/>
    <property type="gene ID" value="A4U43_C06F12640"/>
</dbReference>
<feature type="region of interest" description="Disordered" evidence="1">
    <location>
        <begin position="1"/>
        <end position="59"/>
    </location>
</feature>
<evidence type="ECO:0000256" key="1">
    <source>
        <dbReference type="SAM" id="MobiDB-lite"/>
    </source>
</evidence>
<evidence type="ECO:0000313" key="2">
    <source>
        <dbReference type="EMBL" id="ONK66846.1"/>
    </source>
</evidence>
<proteinExistence type="predicted"/>
<dbReference type="AlphaFoldDB" id="A0A5P1ELQ2"/>
<feature type="compositionally biased region" description="Acidic residues" evidence="1">
    <location>
        <begin position="27"/>
        <end position="38"/>
    </location>
</feature>
<organism evidence="2 3">
    <name type="scientific">Asparagus officinalis</name>
    <name type="common">Garden asparagus</name>
    <dbReference type="NCBI Taxonomy" id="4686"/>
    <lineage>
        <taxon>Eukaryota</taxon>
        <taxon>Viridiplantae</taxon>
        <taxon>Streptophyta</taxon>
        <taxon>Embryophyta</taxon>
        <taxon>Tracheophyta</taxon>
        <taxon>Spermatophyta</taxon>
        <taxon>Magnoliopsida</taxon>
        <taxon>Liliopsida</taxon>
        <taxon>Asparagales</taxon>
        <taxon>Asparagaceae</taxon>
        <taxon>Asparagoideae</taxon>
        <taxon>Asparagus</taxon>
    </lineage>
</organism>
<dbReference type="EMBL" id="CM007386">
    <property type="protein sequence ID" value="ONK66846.1"/>
    <property type="molecule type" value="Genomic_DNA"/>
</dbReference>
<evidence type="ECO:0000313" key="3">
    <source>
        <dbReference type="Proteomes" id="UP000243459"/>
    </source>
</evidence>
<name>A0A5P1ELQ2_ASPOF</name>
<feature type="compositionally biased region" description="Basic and acidic residues" evidence="1">
    <location>
        <begin position="39"/>
        <end position="52"/>
    </location>
</feature>
<protein>
    <submittedName>
        <fullName evidence="2">Uncharacterized protein</fullName>
    </submittedName>
</protein>